<evidence type="ECO:0000313" key="2">
    <source>
        <dbReference type="EMBL" id="MFC3174423.1"/>
    </source>
</evidence>
<name>A0ABV7IP12_9SPHN</name>
<reference evidence="3" key="1">
    <citation type="journal article" date="2019" name="Int. J. Syst. Evol. Microbiol.">
        <title>The Global Catalogue of Microorganisms (GCM) 10K type strain sequencing project: providing services to taxonomists for standard genome sequencing and annotation.</title>
        <authorList>
            <consortium name="The Broad Institute Genomics Platform"/>
            <consortium name="The Broad Institute Genome Sequencing Center for Infectious Disease"/>
            <person name="Wu L."/>
            <person name="Ma J."/>
        </authorList>
    </citation>
    <scope>NUCLEOTIDE SEQUENCE [LARGE SCALE GENOMIC DNA]</scope>
    <source>
        <strain evidence="3">KCTC 42984</strain>
    </source>
</reference>
<dbReference type="SUPFAM" id="SSF141371">
    <property type="entry name" value="PilZ domain-like"/>
    <property type="match status" value="1"/>
</dbReference>
<evidence type="ECO:0000313" key="3">
    <source>
        <dbReference type="Proteomes" id="UP001595604"/>
    </source>
</evidence>
<protein>
    <submittedName>
        <fullName evidence="2">PilZ domain-containing protein</fullName>
    </submittedName>
</protein>
<feature type="domain" description="PilZ" evidence="1">
    <location>
        <begin position="12"/>
        <end position="99"/>
    </location>
</feature>
<organism evidence="2 3">
    <name type="scientific">Novosphingobium bradum</name>
    <dbReference type="NCBI Taxonomy" id="1737444"/>
    <lineage>
        <taxon>Bacteria</taxon>
        <taxon>Pseudomonadati</taxon>
        <taxon>Pseudomonadota</taxon>
        <taxon>Alphaproteobacteria</taxon>
        <taxon>Sphingomonadales</taxon>
        <taxon>Sphingomonadaceae</taxon>
        <taxon>Novosphingobium</taxon>
    </lineage>
</organism>
<accession>A0ABV7IP12</accession>
<gene>
    <name evidence="2" type="ORF">ACFOD9_09175</name>
</gene>
<comment type="caution">
    <text evidence="2">The sequence shown here is derived from an EMBL/GenBank/DDBJ whole genome shotgun (WGS) entry which is preliminary data.</text>
</comment>
<dbReference type="RefSeq" id="WP_379509780.1">
    <property type="nucleotide sequence ID" value="NZ_JBHRTQ010000007.1"/>
</dbReference>
<dbReference type="EMBL" id="JBHRTQ010000007">
    <property type="protein sequence ID" value="MFC3174423.1"/>
    <property type="molecule type" value="Genomic_DNA"/>
</dbReference>
<dbReference type="InterPro" id="IPR009875">
    <property type="entry name" value="PilZ_domain"/>
</dbReference>
<sequence>MGAGAQLSVTDLRRSTRHPVNFRVIGEHRQLGDVHLHIVNLSAHGFMAQAGEGSDGLFGLGRGERLVIRLPHVGRIEAHLIWTTEDRAGFQFERIIRANEFSALIDALQPNPRLRARR</sequence>
<dbReference type="Gene3D" id="2.40.10.220">
    <property type="entry name" value="predicted glycosyltransferase like domains"/>
    <property type="match status" value="1"/>
</dbReference>
<dbReference type="Pfam" id="PF07238">
    <property type="entry name" value="PilZ"/>
    <property type="match status" value="1"/>
</dbReference>
<evidence type="ECO:0000259" key="1">
    <source>
        <dbReference type="Pfam" id="PF07238"/>
    </source>
</evidence>
<keyword evidence="3" id="KW-1185">Reference proteome</keyword>
<dbReference type="Proteomes" id="UP001595604">
    <property type="component" value="Unassembled WGS sequence"/>
</dbReference>
<proteinExistence type="predicted"/>